<evidence type="ECO:0000313" key="2">
    <source>
        <dbReference type="Proteomes" id="UP001210720"/>
    </source>
</evidence>
<gene>
    <name evidence="1" type="ORF">PFY00_03730</name>
</gene>
<keyword evidence="2" id="KW-1185">Reference proteome</keyword>
<proteinExistence type="predicted"/>
<accession>A0ABT4XPG6</accession>
<sequence length="363" mass="41252">MASAFLVNMERVRAIREICRSDAALEQSFQKVRKDARKLSNPVSVDLTSRCNLFCEGCYYYEGDAQEMTDEEDISRWRAFFEAEAKENVQFVYVGGAEAALFPDRIRAAADKIPNGIIAANGTVKIAKDIPFRIAVSVWGNPEDTAKLRGGGTFWKALRNYANDPRAHFVYTINSQNMGQIREVARIMKGEGAQMTFNMYSPTESYLSKLQKGMANDKEFFRFSNETDNLAFKPDDLLECRRIVDDVIDEFPGTIVYPKAFNREVTCDGPLFELDPQTGYAIDCAGRHNGTHKTILSTLKQSKNKCCMPNIDCAECRLSATVLPSRLMPKDRDAQSAQTVRDWLNICQYWSWFYLNEPYQQIA</sequence>
<name>A0ABT4XPG6_9RHOB</name>
<evidence type="ECO:0008006" key="3">
    <source>
        <dbReference type="Google" id="ProtNLM"/>
    </source>
</evidence>
<dbReference type="InterPro" id="IPR058240">
    <property type="entry name" value="rSAM_sf"/>
</dbReference>
<dbReference type="Gene3D" id="3.20.20.70">
    <property type="entry name" value="Aldolase class I"/>
    <property type="match status" value="1"/>
</dbReference>
<evidence type="ECO:0000313" key="1">
    <source>
        <dbReference type="EMBL" id="MDA7423825.1"/>
    </source>
</evidence>
<comment type="caution">
    <text evidence="1">The sequence shown here is derived from an EMBL/GenBank/DDBJ whole genome shotgun (WGS) entry which is preliminary data.</text>
</comment>
<organism evidence="1 2">
    <name type="scientific">Thalassococcus lentus</name>
    <dbReference type="NCBI Taxonomy" id="1210524"/>
    <lineage>
        <taxon>Bacteria</taxon>
        <taxon>Pseudomonadati</taxon>
        <taxon>Pseudomonadota</taxon>
        <taxon>Alphaproteobacteria</taxon>
        <taxon>Rhodobacterales</taxon>
        <taxon>Roseobacteraceae</taxon>
        <taxon>Thalassococcus</taxon>
    </lineage>
</organism>
<dbReference type="RefSeq" id="WP_271431159.1">
    <property type="nucleotide sequence ID" value="NZ_JAQIOY010000001.1"/>
</dbReference>
<protein>
    <recommendedName>
        <fullName evidence="3">Radical SAM protein</fullName>
    </recommendedName>
</protein>
<dbReference type="EMBL" id="JAQIOY010000001">
    <property type="protein sequence ID" value="MDA7423825.1"/>
    <property type="molecule type" value="Genomic_DNA"/>
</dbReference>
<dbReference type="SUPFAM" id="SSF102114">
    <property type="entry name" value="Radical SAM enzymes"/>
    <property type="match status" value="1"/>
</dbReference>
<dbReference type="InterPro" id="IPR013785">
    <property type="entry name" value="Aldolase_TIM"/>
</dbReference>
<dbReference type="CDD" id="cd01335">
    <property type="entry name" value="Radical_SAM"/>
    <property type="match status" value="1"/>
</dbReference>
<dbReference type="Proteomes" id="UP001210720">
    <property type="component" value="Unassembled WGS sequence"/>
</dbReference>
<reference evidence="1 2" key="1">
    <citation type="submission" date="2023-01" db="EMBL/GenBank/DDBJ databases">
        <title>Thalassococcus onchidii sp. nov., isolated from a marine invertebrate from the South China Sea.</title>
        <authorList>
            <person name="Xu S."/>
            <person name="Liu Z."/>
            <person name="Xu Y."/>
        </authorList>
    </citation>
    <scope>NUCLEOTIDE SEQUENCE [LARGE SCALE GENOMIC DNA]</scope>
    <source>
        <strain evidence="1 2">KCTC 32084</strain>
    </source>
</reference>